<dbReference type="InterPro" id="IPR014988">
    <property type="entry name" value="Uncharacterised_YqcI/YcgG"/>
</dbReference>
<accession>A0A838CUU0</accession>
<dbReference type="EMBL" id="JACEFG010000002">
    <property type="protein sequence ID" value="MBA2175678.1"/>
    <property type="molecule type" value="Genomic_DNA"/>
</dbReference>
<dbReference type="AlphaFoldDB" id="A0A838CUU0"/>
<gene>
    <name evidence="1" type="ORF">H0266_12325</name>
</gene>
<organism evidence="1 2">
    <name type="scientific">Halobacillus locisalis</name>
    <dbReference type="NCBI Taxonomy" id="220753"/>
    <lineage>
        <taxon>Bacteria</taxon>
        <taxon>Bacillati</taxon>
        <taxon>Bacillota</taxon>
        <taxon>Bacilli</taxon>
        <taxon>Bacillales</taxon>
        <taxon>Bacillaceae</taxon>
        <taxon>Halobacillus</taxon>
    </lineage>
</organism>
<dbReference type="PANTHER" id="PTHR40045:SF1">
    <property type="entry name" value="YQCI_YCGG FAMILY PROTEIN"/>
    <property type="match status" value="1"/>
</dbReference>
<dbReference type="PANTHER" id="PTHR40045">
    <property type="entry name" value="YCGG FAMILY PROTEIN"/>
    <property type="match status" value="1"/>
</dbReference>
<sequence>MHLLTKSSIEQQASSLEPWEQSAFDYFKQMMLDRKHPYPCVPGIQGFLEDSLRYGFAGNPKSYKTAEQLASLLKAYGKISRDTGRYASIVVFFDTQDIERATSISSYQEIFWTLLSRVHELDEEPWPDDISTCPEDPSWEFCFDGEPYFAFCATPAHSERKSRHSPHFLIAMQPRWVFHDIHDGTSYGRKLKAAIRKRLEEYDERPAHPALKWYGQKDNLEWQQYFLQDDDTIPSKCPFKAMMQRNQNA</sequence>
<protein>
    <submittedName>
        <fullName evidence="1">YqcI/YcgG family protein</fullName>
    </submittedName>
</protein>
<name>A0A838CUU0_9BACI</name>
<dbReference type="Proteomes" id="UP000571017">
    <property type="component" value="Unassembled WGS sequence"/>
</dbReference>
<keyword evidence="2" id="KW-1185">Reference proteome</keyword>
<dbReference type="RefSeq" id="WP_181472675.1">
    <property type="nucleotide sequence ID" value="NZ_JACEFG010000002.1"/>
</dbReference>
<evidence type="ECO:0000313" key="2">
    <source>
        <dbReference type="Proteomes" id="UP000571017"/>
    </source>
</evidence>
<comment type="caution">
    <text evidence="1">The sequence shown here is derived from an EMBL/GenBank/DDBJ whole genome shotgun (WGS) entry which is preliminary data.</text>
</comment>
<proteinExistence type="predicted"/>
<dbReference type="Pfam" id="PF08892">
    <property type="entry name" value="YqcI_YcgG"/>
    <property type="match status" value="1"/>
</dbReference>
<evidence type="ECO:0000313" key="1">
    <source>
        <dbReference type="EMBL" id="MBA2175678.1"/>
    </source>
</evidence>
<reference evidence="1 2" key="1">
    <citation type="journal article" date="2004" name="Extremophiles">
        <title>Halobacillus locisalis sp. nov., a halophilic bacterium isolated from a marine solar saltern of the Yellow Sea in Korea.</title>
        <authorList>
            <person name="Yoon J.H."/>
            <person name="Kang K.H."/>
            <person name="Oh T.K."/>
            <person name="Park Y.H."/>
        </authorList>
    </citation>
    <scope>NUCLEOTIDE SEQUENCE [LARGE SCALE GENOMIC DNA]</scope>
    <source>
        <strain evidence="1 2">KCTC 3788</strain>
    </source>
</reference>